<name>A0AAQ1NZ26_LEPIR</name>
<dbReference type="AlphaFoldDB" id="A0AAQ1NZ26"/>
<dbReference type="Proteomes" id="UP000234460">
    <property type="component" value="Chromosome LMANV2"/>
</dbReference>
<gene>
    <name evidence="1" type="ORF">LMANV2_210054</name>
</gene>
<comment type="caution">
    <text evidence="1">The sequence shown here is derived from an EMBL/GenBank/DDBJ whole genome shotgun (WGS) entry which is preliminary data.</text>
</comment>
<dbReference type="EMBL" id="OEJX01000014">
    <property type="protein sequence ID" value="SOR60828.1"/>
    <property type="molecule type" value="Genomic_DNA"/>
</dbReference>
<evidence type="ECO:0000313" key="1">
    <source>
        <dbReference type="EMBL" id="SOR60828.1"/>
    </source>
</evidence>
<sequence>MSKIKSVQFIEINRIRLSHTIVVLLIFKQMNIQSFNIRMAVFDKN</sequence>
<evidence type="ECO:0000313" key="2">
    <source>
        <dbReference type="Proteomes" id="UP000234460"/>
    </source>
</evidence>
<organism evidence="1 2">
    <name type="scientific">Leptospira interrogans serovar Manilae</name>
    <dbReference type="NCBI Taxonomy" id="214675"/>
    <lineage>
        <taxon>Bacteria</taxon>
        <taxon>Pseudomonadati</taxon>
        <taxon>Spirochaetota</taxon>
        <taxon>Spirochaetia</taxon>
        <taxon>Leptospirales</taxon>
        <taxon>Leptospiraceae</taxon>
        <taxon>Leptospira</taxon>
    </lineage>
</organism>
<accession>A0AAQ1NZ26</accession>
<reference evidence="1 2" key="1">
    <citation type="submission" date="2017-11" db="EMBL/GenBank/DDBJ databases">
        <authorList>
            <person name="Lechat P."/>
        </authorList>
    </citation>
    <scope>NUCLEOTIDE SEQUENCE [LARGE SCALE GENOMIC DNA]</scope>
    <source>
        <strain evidence="1">L495</strain>
    </source>
</reference>
<proteinExistence type="predicted"/>
<protein>
    <submittedName>
        <fullName evidence="1">Uncharacterized protein</fullName>
    </submittedName>
</protein>